<evidence type="ECO:0000313" key="2">
    <source>
        <dbReference type="Proteomes" id="UP000887561"/>
    </source>
</evidence>
<dbReference type="Pfam" id="PF25087">
    <property type="entry name" value="GMPPB_C"/>
    <property type="match status" value="1"/>
</dbReference>
<protein>
    <recommendedName>
        <fullName evidence="1">Mannose-1-phosphate guanyltransferase C-terminal domain-containing protein</fullName>
    </recommendedName>
</protein>
<evidence type="ECO:0000313" key="3">
    <source>
        <dbReference type="WBParaSite" id="scaffold9593_cov190.g14112"/>
    </source>
</evidence>
<dbReference type="InterPro" id="IPR011004">
    <property type="entry name" value="Trimer_LpxA-like_sf"/>
</dbReference>
<dbReference type="SUPFAM" id="SSF51161">
    <property type="entry name" value="Trimeric LpxA-like enzymes"/>
    <property type="match status" value="1"/>
</dbReference>
<dbReference type="InterPro" id="IPR056729">
    <property type="entry name" value="GMPPB_C"/>
</dbReference>
<feature type="domain" description="Mannose-1-phosphate guanyltransferase C-terminal" evidence="1">
    <location>
        <begin position="47"/>
        <end position="87"/>
    </location>
</feature>
<dbReference type="PROSITE" id="PS51257">
    <property type="entry name" value="PROKAR_LIPOPROTEIN"/>
    <property type="match status" value="1"/>
</dbReference>
<keyword evidence="2" id="KW-1185">Reference proteome</keyword>
<dbReference type="AlphaFoldDB" id="A0A915ND00"/>
<proteinExistence type="predicted"/>
<dbReference type="Proteomes" id="UP000887561">
    <property type="component" value="Unplaced"/>
</dbReference>
<sequence length="88" mass="9659">MRLINNSAFQFILSFFSTGCEYPGVCRESTKKLLELQEQAKETKKGHCCIGPNVCIGASVQIEEGVRLVDSSILPDATIHAHSFISNT</sequence>
<reference evidence="3" key="1">
    <citation type="submission" date="2022-11" db="UniProtKB">
        <authorList>
            <consortium name="WormBaseParasite"/>
        </authorList>
    </citation>
    <scope>IDENTIFICATION</scope>
</reference>
<evidence type="ECO:0000259" key="1">
    <source>
        <dbReference type="Pfam" id="PF25087"/>
    </source>
</evidence>
<accession>A0A915ND00</accession>
<name>A0A915ND00_MELJA</name>
<organism evidence="2 3">
    <name type="scientific">Meloidogyne javanica</name>
    <name type="common">Root-knot nematode worm</name>
    <dbReference type="NCBI Taxonomy" id="6303"/>
    <lineage>
        <taxon>Eukaryota</taxon>
        <taxon>Metazoa</taxon>
        <taxon>Ecdysozoa</taxon>
        <taxon>Nematoda</taxon>
        <taxon>Chromadorea</taxon>
        <taxon>Rhabditida</taxon>
        <taxon>Tylenchina</taxon>
        <taxon>Tylenchomorpha</taxon>
        <taxon>Tylenchoidea</taxon>
        <taxon>Meloidogynidae</taxon>
        <taxon>Meloidogyninae</taxon>
        <taxon>Meloidogyne</taxon>
        <taxon>Meloidogyne incognita group</taxon>
    </lineage>
</organism>
<dbReference type="WBParaSite" id="scaffold9593_cov190.g14112">
    <property type="protein sequence ID" value="scaffold9593_cov190.g14112"/>
    <property type="gene ID" value="scaffold9593_cov190.g14112"/>
</dbReference>